<feature type="non-terminal residue" evidence="1">
    <location>
        <position position="1"/>
    </location>
</feature>
<reference evidence="1 2" key="1">
    <citation type="journal article" date="2014" name="Am. J. Bot.">
        <title>Genome assembly and annotation for red clover (Trifolium pratense; Fabaceae).</title>
        <authorList>
            <person name="Istvanek J."/>
            <person name="Jaros M."/>
            <person name="Krenek A."/>
            <person name="Repkova J."/>
        </authorList>
    </citation>
    <scope>NUCLEOTIDE SEQUENCE [LARGE SCALE GENOMIC DNA]</scope>
    <source>
        <strain evidence="2">cv. Tatra</strain>
        <tissue evidence="1">Young leaves</tissue>
    </source>
</reference>
<evidence type="ECO:0000313" key="1">
    <source>
        <dbReference type="EMBL" id="PNX91621.1"/>
    </source>
</evidence>
<dbReference type="AlphaFoldDB" id="A0A2K3MLC1"/>
<protein>
    <submittedName>
        <fullName evidence="1">HEAT repeat 5B-like protein</fullName>
    </submittedName>
</protein>
<organism evidence="1 2">
    <name type="scientific">Trifolium pratense</name>
    <name type="common">Red clover</name>
    <dbReference type="NCBI Taxonomy" id="57577"/>
    <lineage>
        <taxon>Eukaryota</taxon>
        <taxon>Viridiplantae</taxon>
        <taxon>Streptophyta</taxon>
        <taxon>Embryophyta</taxon>
        <taxon>Tracheophyta</taxon>
        <taxon>Spermatophyta</taxon>
        <taxon>Magnoliopsida</taxon>
        <taxon>eudicotyledons</taxon>
        <taxon>Gunneridae</taxon>
        <taxon>Pentapetalae</taxon>
        <taxon>rosids</taxon>
        <taxon>fabids</taxon>
        <taxon>Fabales</taxon>
        <taxon>Fabaceae</taxon>
        <taxon>Papilionoideae</taxon>
        <taxon>50 kb inversion clade</taxon>
        <taxon>NPAAA clade</taxon>
        <taxon>Hologalegina</taxon>
        <taxon>IRL clade</taxon>
        <taxon>Trifolieae</taxon>
        <taxon>Trifolium</taxon>
    </lineage>
</organism>
<evidence type="ECO:0000313" key="2">
    <source>
        <dbReference type="Proteomes" id="UP000236291"/>
    </source>
</evidence>
<dbReference type="PANTHER" id="PTHR46975">
    <property type="entry name" value="PROTEIN SWEETIE"/>
    <property type="match status" value="1"/>
</dbReference>
<proteinExistence type="predicted"/>
<dbReference type="InterPro" id="IPR044218">
    <property type="entry name" value="SWEETIE"/>
</dbReference>
<dbReference type="EMBL" id="ASHM01066851">
    <property type="protein sequence ID" value="PNX91621.1"/>
    <property type="molecule type" value="Genomic_DNA"/>
</dbReference>
<sequence>SRNPLAATVEKEAGWLLLSSLLVSLPKEELKEDVFDILALWATLFAGNPENEVTKTDDLMSRI</sequence>
<dbReference type="PANTHER" id="PTHR46975:SF2">
    <property type="entry name" value="PROTEIN SWEETIE"/>
    <property type="match status" value="1"/>
</dbReference>
<dbReference type="GO" id="GO:0005975">
    <property type="term" value="P:carbohydrate metabolic process"/>
    <property type="evidence" value="ECO:0007669"/>
    <property type="project" value="InterPro"/>
</dbReference>
<dbReference type="STRING" id="57577.A0A2K3MLC1"/>
<accession>A0A2K3MLC1</accession>
<gene>
    <name evidence="1" type="ORF">L195_g047752</name>
</gene>
<dbReference type="Proteomes" id="UP000236291">
    <property type="component" value="Unassembled WGS sequence"/>
</dbReference>
<reference evidence="1 2" key="2">
    <citation type="journal article" date="2017" name="Front. Plant Sci.">
        <title>Gene Classification and Mining of Molecular Markers Useful in Red Clover (Trifolium pratense) Breeding.</title>
        <authorList>
            <person name="Istvanek J."/>
            <person name="Dluhosova J."/>
            <person name="Dluhos P."/>
            <person name="Patkova L."/>
            <person name="Nedelnik J."/>
            <person name="Repkova J."/>
        </authorList>
    </citation>
    <scope>NUCLEOTIDE SEQUENCE [LARGE SCALE GENOMIC DNA]</scope>
    <source>
        <strain evidence="2">cv. Tatra</strain>
        <tissue evidence="1">Young leaves</tissue>
    </source>
</reference>
<name>A0A2K3MLC1_TRIPR</name>
<comment type="caution">
    <text evidence="1">The sequence shown here is derived from an EMBL/GenBank/DDBJ whole genome shotgun (WGS) entry which is preliminary data.</text>
</comment>